<keyword evidence="1" id="KW-0472">Membrane</keyword>
<keyword evidence="1" id="KW-0812">Transmembrane</keyword>
<keyword evidence="3" id="KW-1185">Reference proteome</keyword>
<organism evidence="2 3">
    <name type="scientific">Runella slithyformis (strain ATCC 29530 / DSM 19594 / LMG 11500 / NCIMB 11436 / LSU 4)</name>
    <dbReference type="NCBI Taxonomy" id="761193"/>
    <lineage>
        <taxon>Bacteria</taxon>
        <taxon>Pseudomonadati</taxon>
        <taxon>Bacteroidota</taxon>
        <taxon>Cytophagia</taxon>
        <taxon>Cytophagales</taxon>
        <taxon>Spirosomataceae</taxon>
        <taxon>Runella</taxon>
    </lineage>
</organism>
<dbReference type="Proteomes" id="UP000000493">
    <property type="component" value="Chromosome"/>
</dbReference>
<dbReference type="EMBL" id="CP002859">
    <property type="protein sequence ID" value="AEI50750.1"/>
    <property type="molecule type" value="Genomic_DNA"/>
</dbReference>
<evidence type="ECO:0000313" key="3">
    <source>
        <dbReference type="Proteomes" id="UP000000493"/>
    </source>
</evidence>
<feature type="transmembrane region" description="Helical" evidence="1">
    <location>
        <begin position="54"/>
        <end position="75"/>
    </location>
</feature>
<keyword evidence="1" id="KW-1133">Transmembrane helix</keyword>
<feature type="transmembrane region" description="Helical" evidence="1">
    <location>
        <begin position="147"/>
        <end position="165"/>
    </location>
</feature>
<name>A0A7U3ZP26_RUNSL</name>
<dbReference type="InterPro" id="IPR025495">
    <property type="entry name" value="DUF4386"/>
</dbReference>
<dbReference type="Pfam" id="PF14329">
    <property type="entry name" value="DUF4386"/>
    <property type="match status" value="1"/>
</dbReference>
<sequence>MNTYKTIGGLLVAGAIAVFIPYTILTIIFDYPDILRQDTAAILTKFHKGGSPLIWTWFAFAIAGIPLLPAYILLGQRLEHRSPLARIAANVGVIGLIVQMIGLLRWTFVVPLLSDLFVHAPDNATKAAAEVAFKTIHQFGGVLLGEHIGQLFTIAWTVMISFSLTQTGQFAAWVSWLGYGSSLIYFLAQAELLATVMPGLPFWDLSGFLGSTLWLIWLIAVGVVFLKNKDLHGLAVD</sequence>
<dbReference type="KEGG" id="rsi:Runsl_4422"/>
<feature type="transmembrane region" description="Helical" evidence="1">
    <location>
        <begin position="170"/>
        <end position="188"/>
    </location>
</feature>
<dbReference type="AlphaFoldDB" id="A0A7U3ZP26"/>
<proteinExistence type="predicted"/>
<feature type="transmembrane region" description="Helical" evidence="1">
    <location>
        <begin position="7"/>
        <end position="29"/>
    </location>
</feature>
<reference evidence="3" key="1">
    <citation type="submission" date="2011-06" db="EMBL/GenBank/DDBJ databases">
        <title>The complete genome of chromosome of Runella slithyformis DSM 19594.</title>
        <authorList>
            <consortium name="US DOE Joint Genome Institute (JGI-PGF)"/>
            <person name="Lucas S."/>
            <person name="Han J."/>
            <person name="Lapidus A."/>
            <person name="Bruce D."/>
            <person name="Goodwin L."/>
            <person name="Pitluck S."/>
            <person name="Peters L."/>
            <person name="Kyrpides N."/>
            <person name="Mavromatis K."/>
            <person name="Ivanova N."/>
            <person name="Ovchinnikova G."/>
            <person name="Zhang X."/>
            <person name="Misra M."/>
            <person name="Detter J.C."/>
            <person name="Tapia R."/>
            <person name="Han C."/>
            <person name="Land M."/>
            <person name="Hauser L."/>
            <person name="Markowitz V."/>
            <person name="Cheng J.-F."/>
            <person name="Hugenholtz P."/>
            <person name="Woyke T."/>
            <person name="Wu D."/>
            <person name="Tindall B."/>
            <person name="Faehrich R."/>
            <person name="Brambilla E."/>
            <person name="Klenk H.-P."/>
            <person name="Eisen J.A."/>
        </authorList>
    </citation>
    <scope>NUCLEOTIDE SEQUENCE [LARGE SCALE GENOMIC DNA]</scope>
    <source>
        <strain evidence="3">ATCC 29530 / DSM 19594 / LMG 11500 / NCIMB 11436 / LSU 4</strain>
    </source>
</reference>
<protein>
    <recommendedName>
        <fullName evidence="4">DUF4386 domain-containing protein</fullName>
    </recommendedName>
</protein>
<feature type="transmembrane region" description="Helical" evidence="1">
    <location>
        <begin position="208"/>
        <end position="226"/>
    </location>
</feature>
<evidence type="ECO:0008006" key="4">
    <source>
        <dbReference type="Google" id="ProtNLM"/>
    </source>
</evidence>
<accession>A0A7U3ZP26</accession>
<dbReference type="RefSeq" id="WP_013930043.1">
    <property type="nucleotide sequence ID" value="NC_015703.1"/>
</dbReference>
<reference evidence="2 3" key="2">
    <citation type="journal article" date="2012" name="Stand. Genomic Sci.">
        <title>Complete genome sequence of the aquatic bacterium Runella slithyformis type strain (LSU 4(T)).</title>
        <authorList>
            <person name="Copeland A."/>
            <person name="Zhang X."/>
            <person name="Misra M."/>
            <person name="Lapidus A."/>
            <person name="Nolan M."/>
            <person name="Lucas S."/>
            <person name="Deshpande S."/>
            <person name="Cheng J.F."/>
            <person name="Tapia R."/>
            <person name="Goodwin L.A."/>
            <person name="Pitluck S."/>
            <person name="Liolios K."/>
            <person name="Pagani I."/>
            <person name="Ivanova N."/>
            <person name="Mikhailova N."/>
            <person name="Pati A."/>
            <person name="Chen A."/>
            <person name="Palaniappan K."/>
            <person name="Land M."/>
            <person name="Hauser L."/>
            <person name="Pan C."/>
            <person name="Jeffries C.D."/>
            <person name="Detter J.C."/>
            <person name="Brambilla E.M."/>
            <person name="Rohde M."/>
            <person name="Djao O.D."/>
            <person name="Goker M."/>
            <person name="Sikorski J."/>
            <person name="Tindall B.J."/>
            <person name="Woyke T."/>
            <person name="Bristow J."/>
            <person name="Eisen J.A."/>
            <person name="Markowitz V."/>
            <person name="Hugenholtz P."/>
            <person name="Kyrpides N.C."/>
            <person name="Klenk H.P."/>
            <person name="Mavromatis K."/>
        </authorList>
    </citation>
    <scope>NUCLEOTIDE SEQUENCE [LARGE SCALE GENOMIC DNA]</scope>
    <source>
        <strain evidence="3">ATCC 29530 / DSM 19594 / LMG 11500 / NCIMB 11436 / LSU 4</strain>
    </source>
</reference>
<evidence type="ECO:0000313" key="2">
    <source>
        <dbReference type="EMBL" id="AEI50750.1"/>
    </source>
</evidence>
<evidence type="ECO:0000256" key="1">
    <source>
        <dbReference type="SAM" id="Phobius"/>
    </source>
</evidence>
<gene>
    <name evidence="2" type="ordered locus">Runsl_4422</name>
</gene>
<feature type="transmembrane region" description="Helical" evidence="1">
    <location>
        <begin position="87"/>
        <end position="108"/>
    </location>
</feature>